<dbReference type="InterPro" id="IPR035911">
    <property type="entry name" value="MurE/MurF_N"/>
</dbReference>
<feature type="binding site" evidence="7">
    <location>
        <position position="444"/>
    </location>
    <ligand>
        <name>meso-2,6-diaminopimelate</name>
        <dbReference type="ChEBI" id="CHEBI:57791"/>
    </ligand>
</feature>
<feature type="binding site" evidence="7">
    <location>
        <begin position="102"/>
        <end position="108"/>
    </location>
    <ligand>
        <name>ATP</name>
        <dbReference type="ChEBI" id="CHEBI:30616"/>
    </ligand>
</feature>
<keyword evidence="7" id="KW-0963">Cytoplasm</keyword>
<dbReference type="GO" id="GO:0051301">
    <property type="term" value="P:cell division"/>
    <property type="evidence" value="ECO:0007669"/>
    <property type="project" value="UniProtKB-KW"/>
</dbReference>
<evidence type="ECO:0000259" key="9">
    <source>
        <dbReference type="Pfam" id="PF01225"/>
    </source>
</evidence>
<dbReference type="HAMAP" id="MF_00208">
    <property type="entry name" value="MurE"/>
    <property type="match status" value="1"/>
</dbReference>
<feature type="binding site" evidence="7">
    <location>
        <position position="19"/>
    </location>
    <ligand>
        <name>UDP-N-acetyl-alpha-D-muramoyl-L-alanyl-D-glutamate</name>
        <dbReference type="ChEBI" id="CHEBI:83900"/>
    </ligand>
</feature>
<feature type="binding site" evidence="7">
    <location>
        <position position="176"/>
    </location>
    <ligand>
        <name>UDP-N-acetyl-alpha-D-muramoyl-L-alanyl-D-glutamate</name>
        <dbReference type="ChEBI" id="CHEBI:83900"/>
    </ligand>
</feature>
<comment type="catalytic activity">
    <reaction evidence="7">
        <text>UDP-N-acetyl-alpha-D-muramoyl-L-alanyl-D-glutamate + meso-2,6-diaminopimelate + ATP = UDP-N-acetyl-alpha-D-muramoyl-L-alanyl-gamma-D-glutamyl-meso-2,6-diaminopimelate + ADP + phosphate + H(+)</text>
        <dbReference type="Rhea" id="RHEA:23676"/>
        <dbReference type="ChEBI" id="CHEBI:15378"/>
        <dbReference type="ChEBI" id="CHEBI:30616"/>
        <dbReference type="ChEBI" id="CHEBI:43474"/>
        <dbReference type="ChEBI" id="CHEBI:57791"/>
        <dbReference type="ChEBI" id="CHEBI:83900"/>
        <dbReference type="ChEBI" id="CHEBI:83905"/>
        <dbReference type="ChEBI" id="CHEBI:456216"/>
        <dbReference type="EC" id="6.3.2.13"/>
    </reaction>
</comment>
<dbReference type="Pfam" id="PF08245">
    <property type="entry name" value="Mur_ligase_M"/>
    <property type="match status" value="1"/>
</dbReference>
<dbReference type="SUPFAM" id="SSF53244">
    <property type="entry name" value="MurD-like peptide ligases, peptide-binding domain"/>
    <property type="match status" value="1"/>
</dbReference>
<feature type="binding site" evidence="7">
    <location>
        <position position="448"/>
    </location>
    <ligand>
        <name>meso-2,6-diaminopimelate</name>
        <dbReference type="ChEBI" id="CHEBI:57791"/>
    </ligand>
</feature>
<keyword evidence="7 12" id="KW-0436">Ligase</keyword>
<dbReference type="Gene3D" id="3.40.1190.10">
    <property type="entry name" value="Mur-like, catalytic domain"/>
    <property type="match status" value="1"/>
</dbReference>
<name>A0AAX1F0G6_9PROT</name>
<keyword evidence="3 7" id="KW-0133">Cell shape</keyword>
<dbReference type="Gene3D" id="3.40.1390.10">
    <property type="entry name" value="MurE/MurF, N-terminal domain"/>
    <property type="match status" value="1"/>
</dbReference>
<protein>
    <recommendedName>
        <fullName evidence="7">UDP-N-acetylmuramoyl-L-alanyl-D-glutamate--2,6-diaminopimelate ligase</fullName>
        <ecNumber evidence="7">6.3.2.13</ecNumber>
    </recommendedName>
    <alternativeName>
        <fullName evidence="7">Meso-A2pm-adding enzyme</fullName>
    </alternativeName>
    <alternativeName>
        <fullName evidence="7">Meso-diaminopimelate-adding enzyme</fullName>
    </alternativeName>
    <alternativeName>
        <fullName evidence="7">UDP-MurNAc-L-Ala-D-Glu:meso-diaminopimelate ligase</fullName>
    </alternativeName>
    <alternativeName>
        <fullName evidence="7">UDP-MurNAc-tripeptide synthetase</fullName>
    </alternativeName>
    <alternativeName>
        <fullName evidence="7">UDP-N-acetylmuramyl-tripeptide synthetase</fullName>
    </alternativeName>
</protein>
<dbReference type="InterPro" id="IPR005761">
    <property type="entry name" value="UDP-N-AcMur-Glu-dNH2Pim_ligase"/>
</dbReference>
<dbReference type="InterPro" id="IPR036615">
    <property type="entry name" value="Mur_ligase_C_dom_sf"/>
</dbReference>
<dbReference type="NCBIfam" id="NF001124">
    <property type="entry name" value="PRK00139.1-2"/>
    <property type="match status" value="1"/>
</dbReference>
<gene>
    <name evidence="7" type="primary">murE</name>
    <name evidence="12" type="ORF">FIT94_05475</name>
</gene>
<keyword evidence="4 7" id="KW-0573">Peptidoglycan synthesis</keyword>
<comment type="cofactor">
    <cofactor evidence="7">
        <name>Mg(2+)</name>
        <dbReference type="ChEBI" id="CHEBI:18420"/>
    </cofactor>
</comment>
<dbReference type="AlphaFoldDB" id="A0AAX1F0G6"/>
<keyword evidence="5 7" id="KW-0131">Cell cycle</keyword>
<dbReference type="Pfam" id="PF01225">
    <property type="entry name" value="Mur_ligase"/>
    <property type="match status" value="1"/>
</dbReference>
<feature type="domain" description="Mur ligase central" evidence="11">
    <location>
        <begin position="100"/>
        <end position="298"/>
    </location>
</feature>
<dbReference type="Gene3D" id="3.90.190.20">
    <property type="entry name" value="Mur ligase, C-terminal domain"/>
    <property type="match status" value="1"/>
</dbReference>
<comment type="function">
    <text evidence="7">Catalyzes the addition of meso-diaminopimelic acid to the nucleotide precursor UDP-N-acetylmuramoyl-L-alanyl-D-glutamate (UMAG) in the biosynthesis of bacterial cell-wall peptidoglycan.</text>
</comment>
<accession>A0AAX1F0G6</accession>
<reference evidence="12 13" key="1">
    <citation type="journal article" date="2019" name="ISME J.">
        <title>Evolution in action: habitat transition from sediment to the pelagial leads to genome streamlining in Methylophilaceae.</title>
        <authorList>
            <person name="Salcher M."/>
            <person name="Schaefle D."/>
            <person name="Kaspar M."/>
            <person name="Neuenschwander S.M."/>
            <person name="Ghai R."/>
        </authorList>
    </citation>
    <scope>NUCLEOTIDE SEQUENCE [LARGE SCALE GENOMIC DNA]</scope>
    <source>
        <strain evidence="12 13">MMS-RVI-51</strain>
    </source>
</reference>
<sequence length="476" mass="53759">MKSVLKKIGHRISDISNDSRHIKNNSLFLAYPGLHNDGRTYIEAAIKKGAKIILYEKKNFVWKKTWHTEHYAVSELKNKEGEIAHTFFKKPSKQILTIGITGTNGKTSCAHWTAEIQNLLGKKTGVIGTLGFGYKKLKSHTYTTPDAISNHRILRQFKNQKIKSAVMEVSSHALSQGRVNGILFDIAVFTNLSRDHLDYHLNFRNYFNEKKKLFEFPSLKVAVINIDDSYGKKLKNFLVKNKTKVLSYGIKSGDIKATHIEYSNSSTRFQIAYKKETYKVEAPVVGEFNVYNLLAVITSLIASGNSIKKIVKQISYISQVPGRMERLRSKNTPNIFIDYAHTPDALKKVLQTLKNQTDGNLICVFGCGGDRDAGKRKDMAEIASNLADINFITSDNPRNESPGKIIKEISKHMKGSYRIEFDRHKAIEKAIMNAKKDDVVLIAGKGHETYQEIKGIKHPFSDQTCARKALKVYKAS</sequence>
<dbReference type="GO" id="GO:0005524">
    <property type="term" value="F:ATP binding"/>
    <property type="evidence" value="ECO:0007669"/>
    <property type="project" value="UniProtKB-UniRule"/>
</dbReference>
<evidence type="ECO:0000256" key="4">
    <source>
        <dbReference type="ARBA" id="ARBA00022984"/>
    </source>
</evidence>
<dbReference type="GeneID" id="66285337"/>
<evidence type="ECO:0000256" key="1">
    <source>
        <dbReference type="ARBA" id="ARBA00005898"/>
    </source>
</evidence>
<evidence type="ECO:0000256" key="6">
    <source>
        <dbReference type="ARBA" id="ARBA00023316"/>
    </source>
</evidence>
<dbReference type="KEGG" id="muv:FIT94_05475"/>
<feature type="binding site" evidence="7">
    <location>
        <position position="170"/>
    </location>
    <ligand>
        <name>UDP-N-acetyl-alpha-D-muramoyl-L-alanyl-D-glutamate</name>
        <dbReference type="ChEBI" id="CHEBI:83900"/>
    </ligand>
</feature>
<evidence type="ECO:0000256" key="3">
    <source>
        <dbReference type="ARBA" id="ARBA00022960"/>
    </source>
</evidence>
<keyword evidence="2 7" id="KW-0132">Cell division</keyword>
<dbReference type="InterPro" id="IPR013221">
    <property type="entry name" value="Mur_ligase_cen"/>
</dbReference>
<comment type="pathway">
    <text evidence="7 8">Cell wall biogenesis; peptidoglycan biosynthesis.</text>
</comment>
<dbReference type="InterPro" id="IPR004101">
    <property type="entry name" value="Mur_ligase_C"/>
</dbReference>
<dbReference type="SUPFAM" id="SSF63418">
    <property type="entry name" value="MurE/MurF N-terminal domain"/>
    <property type="match status" value="1"/>
</dbReference>
<comment type="subcellular location">
    <subcellularLocation>
        <location evidence="7 8">Cytoplasm</location>
    </subcellularLocation>
</comment>
<dbReference type="SUPFAM" id="SSF53623">
    <property type="entry name" value="MurD-like peptide ligases, catalytic domain"/>
    <property type="match status" value="1"/>
</dbReference>
<keyword evidence="7" id="KW-0460">Magnesium</keyword>
<dbReference type="GO" id="GO:0005737">
    <property type="term" value="C:cytoplasm"/>
    <property type="evidence" value="ECO:0007669"/>
    <property type="project" value="UniProtKB-SubCell"/>
</dbReference>
<dbReference type="NCBIfam" id="TIGR01085">
    <property type="entry name" value="murE"/>
    <property type="match status" value="1"/>
</dbReference>
<dbReference type="GO" id="GO:0009252">
    <property type="term" value="P:peptidoglycan biosynthetic process"/>
    <property type="evidence" value="ECO:0007669"/>
    <property type="project" value="UniProtKB-UniRule"/>
</dbReference>
<proteinExistence type="inferred from homology"/>
<feature type="modified residue" description="N6-carboxylysine" evidence="7">
    <location>
        <position position="210"/>
    </location>
</feature>
<evidence type="ECO:0000256" key="2">
    <source>
        <dbReference type="ARBA" id="ARBA00022618"/>
    </source>
</evidence>
<organism evidence="12 13">
    <name type="scientific">Candidatus Methylopumilus universalis</name>
    <dbReference type="NCBI Taxonomy" id="2588536"/>
    <lineage>
        <taxon>Bacteria</taxon>
        <taxon>Pseudomonadati</taxon>
        <taxon>Pseudomonadota</taxon>
        <taxon>Betaproteobacteria</taxon>
        <taxon>Nitrosomonadales</taxon>
        <taxon>Methylophilaceae</taxon>
        <taxon>Candidatus Methylopumilus</taxon>
    </lineage>
</organism>
<dbReference type="EMBL" id="CP040953">
    <property type="protein sequence ID" value="QDC41494.1"/>
    <property type="molecule type" value="Genomic_DNA"/>
</dbReference>
<dbReference type="PANTHER" id="PTHR23135:SF4">
    <property type="entry name" value="UDP-N-ACETYLMURAMOYL-L-ALANYL-D-GLUTAMATE--2,6-DIAMINOPIMELATE LIGASE MURE HOMOLOG, CHLOROPLASTIC"/>
    <property type="match status" value="1"/>
</dbReference>
<evidence type="ECO:0000256" key="8">
    <source>
        <dbReference type="RuleBase" id="RU004135"/>
    </source>
</evidence>
<dbReference type="RefSeq" id="WP_139868348.1">
    <property type="nucleotide sequence ID" value="NZ_CP040949.1"/>
</dbReference>
<feature type="short sequence motif" description="Meso-diaminopimelate recognition motif" evidence="7">
    <location>
        <begin position="395"/>
        <end position="398"/>
    </location>
</feature>
<evidence type="ECO:0000259" key="10">
    <source>
        <dbReference type="Pfam" id="PF02875"/>
    </source>
</evidence>
<feature type="binding site" evidence="7">
    <location>
        <position position="371"/>
    </location>
    <ligand>
        <name>meso-2,6-diaminopimelate</name>
        <dbReference type="ChEBI" id="CHEBI:57791"/>
    </ligand>
</feature>
<dbReference type="GO" id="GO:0008765">
    <property type="term" value="F:UDP-N-acetylmuramoylalanyl-D-glutamate-2,6-diaminopimelate ligase activity"/>
    <property type="evidence" value="ECO:0007669"/>
    <property type="project" value="UniProtKB-UniRule"/>
</dbReference>
<comment type="PTM">
    <text evidence="7">Carboxylation is probably crucial for Mg(2+) binding and, consequently, for the gamma-phosphate positioning of ATP.</text>
</comment>
<comment type="similarity">
    <text evidence="1 7">Belongs to the MurCDEF family. MurE subfamily.</text>
</comment>
<dbReference type="GO" id="GO:0071555">
    <property type="term" value="P:cell wall organization"/>
    <property type="evidence" value="ECO:0007669"/>
    <property type="project" value="UniProtKB-KW"/>
</dbReference>
<evidence type="ECO:0000313" key="12">
    <source>
        <dbReference type="EMBL" id="QDC41494.1"/>
    </source>
</evidence>
<evidence type="ECO:0000256" key="5">
    <source>
        <dbReference type="ARBA" id="ARBA00023306"/>
    </source>
</evidence>
<evidence type="ECO:0000259" key="11">
    <source>
        <dbReference type="Pfam" id="PF08245"/>
    </source>
</evidence>
<keyword evidence="7" id="KW-0547">Nucleotide-binding</keyword>
<dbReference type="InterPro" id="IPR000713">
    <property type="entry name" value="Mur_ligase_N"/>
</dbReference>
<feature type="binding site" evidence="7">
    <location>
        <begin position="143"/>
        <end position="144"/>
    </location>
    <ligand>
        <name>UDP-N-acetyl-alpha-D-muramoyl-L-alanyl-D-glutamate</name>
        <dbReference type="ChEBI" id="CHEBI:83900"/>
    </ligand>
</feature>
<dbReference type="EC" id="6.3.2.13" evidence="7"/>
<dbReference type="GO" id="GO:0008360">
    <property type="term" value="P:regulation of cell shape"/>
    <property type="evidence" value="ECO:0007669"/>
    <property type="project" value="UniProtKB-KW"/>
</dbReference>
<dbReference type="InterPro" id="IPR036565">
    <property type="entry name" value="Mur-like_cat_sf"/>
</dbReference>
<dbReference type="Pfam" id="PF02875">
    <property type="entry name" value="Mur_ligase_C"/>
    <property type="match status" value="1"/>
</dbReference>
<feature type="domain" description="Mur ligase C-terminal" evidence="10">
    <location>
        <begin position="322"/>
        <end position="446"/>
    </location>
</feature>
<feature type="domain" description="Mur ligase N-terminal catalytic" evidence="9">
    <location>
        <begin position="12"/>
        <end position="59"/>
    </location>
</feature>
<keyword evidence="7" id="KW-0067">ATP-binding</keyword>
<dbReference type="NCBIfam" id="NF001126">
    <property type="entry name" value="PRK00139.1-4"/>
    <property type="match status" value="1"/>
</dbReference>
<comment type="caution">
    <text evidence="7">Lacks conserved residue(s) required for the propagation of feature annotation.</text>
</comment>
<feature type="binding site" evidence="7">
    <location>
        <begin position="395"/>
        <end position="398"/>
    </location>
    <ligand>
        <name>meso-2,6-diaminopimelate</name>
        <dbReference type="ChEBI" id="CHEBI:57791"/>
    </ligand>
</feature>
<evidence type="ECO:0000256" key="7">
    <source>
        <dbReference type="HAMAP-Rule" id="MF_00208"/>
    </source>
</evidence>
<evidence type="ECO:0000313" key="13">
    <source>
        <dbReference type="Proteomes" id="UP000314901"/>
    </source>
</evidence>
<dbReference type="PANTHER" id="PTHR23135">
    <property type="entry name" value="MUR LIGASE FAMILY MEMBER"/>
    <property type="match status" value="1"/>
</dbReference>
<keyword evidence="6 7" id="KW-0961">Cell wall biogenesis/degradation</keyword>
<feature type="binding site" evidence="7">
    <location>
        <position position="178"/>
    </location>
    <ligand>
        <name>UDP-N-acetyl-alpha-D-muramoyl-L-alanyl-D-glutamate</name>
        <dbReference type="ChEBI" id="CHEBI:83900"/>
    </ligand>
</feature>
<dbReference type="GO" id="GO:0000287">
    <property type="term" value="F:magnesium ion binding"/>
    <property type="evidence" value="ECO:0007669"/>
    <property type="project" value="UniProtKB-UniRule"/>
</dbReference>
<dbReference type="Proteomes" id="UP000314901">
    <property type="component" value="Chromosome"/>
</dbReference>